<evidence type="ECO:0000256" key="1">
    <source>
        <dbReference type="SAM" id="MobiDB-lite"/>
    </source>
</evidence>
<feature type="region of interest" description="Disordered" evidence="1">
    <location>
        <begin position="93"/>
        <end position="140"/>
    </location>
</feature>
<dbReference type="AlphaFoldDB" id="A0AAV3R8A5"/>
<keyword evidence="3" id="KW-1185">Reference proteome</keyword>
<proteinExistence type="predicted"/>
<organism evidence="2 3">
    <name type="scientific">Lithospermum erythrorhizon</name>
    <name type="common">Purple gromwell</name>
    <name type="synonym">Lithospermum officinale var. erythrorhizon</name>
    <dbReference type="NCBI Taxonomy" id="34254"/>
    <lineage>
        <taxon>Eukaryota</taxon>
        <taxon>Viridiplantae</taxon>
        <taxon>Streptophyta</taxon>
        <taxon>Embryophyta</taxon>
        <taxon>Tracheophyta</taxon>
        <taxon>Spermatophyta</taxon>
        <taxon>Magnoliopsida</taxon>
        <taxon>eudicotyledons</taxon>
        <taxon>Gunneridae</taxon>
        <taxon>Pentapetalae</taxon>
        <taxon>asterids</taxon>
        <taxon>lamiids</taxon>
        <taxon>Boraginales</taxon>
        <taxon>Boraginaceae</taxon>
        <taxon>Boraginoideae</taxon>
        <taxon>Lithospermeae</taxon>
        <taxon>Lithospermum</taxon>
    </lineage>
</organism>
<dbReference type="Proteomes" id="UP001454036">
    <property type="component" value="Unassembled WGS sequence"/>
</dbReference>
<protein>
    <submittedName>
        <fullName evidence="2">Uncharacterized protein</fullName>
    </submittedName>
</protein>
<name>A0AAV3R8A5_LITER</name>
<evidence type="ECO:0000313" key="2">
    <source>
        <dbReference type="EMBL" id="GAA0170547.1"/>
    </source>
</evidence>
<dbReference type="EMBL" id="BAABME010007289">
    <property type="protein sequence ID" value="GAA0170547.1"/>
    <property type="molecule type" value="Genomic_DNA"/>
</dbReference>
<gene>
    <name evidence="2" type="ORF">LIER_24779</name>
</gene>
<evidence type="ECO:0000313" key="3">
    <source>
        <dbReference type="Proteomes" id="UP001454036"/>
    </source>
</evidence>
<comment type="caution">
    <text evidence="2">The sequence shown here is derived from an EMBL/GenBank/DDBJ whole genome shotgun (WGS) entry which is preliminary data.</text>
</comment>
<accession>A0AAV3R8A5</accession>
<sequence>MELSQVEHLVLYRIKHHFHVNLPVLIMTQIHYAIHRSFTRYYPHGLLVSHIMMKWNVLRAPLRAPRLSLGVIGLSMVSKMGFQLEDGILVPKPVEPVPTSEGGAKRPRSSNVDTAGTSRDAENIGTENFEGAETSGHGGDTHLTAWIDEISFNDLPGASGPSQSSIEAQLAEIRQTQIEMKKEQATQRACLSGIVRFLTCWGKKQGASDDDLQHLQFPDPSQEGP</sequence>
<reference evidence="2 3" key="1">
    <citation type="submission" date="2024-01" db="EMBL/GenBank/DDBJ databases">
        <title>The complete chloroplast genome sequence of Lithospermum erythrorhizon: insights into the phylogenetic relationship among Boraginaceae species and the maternal lineages of purple gromwells.</title>
        <authorList>
            <person name="Okada T."/>
            <person name="Watanabe K."/>
        </authorList>
    </citation>
    <scope>NUCLEOTIDE SEQUENCE [LARGE SCALE GENOMIC DNA]</scope>
</reference>